<evidence type="ECO:0000313" key="2">
    <source>
        <dbReference type="Proteomes" id="UP000294565"/>
    </source>
</evidence>
<sequence length="88" mass="9727">MKLSRREREVLRALAKQTTWPARTTTGWIGAAAQQDWVPDTRKVLARLAGLGLVEDQSARHIAQVGGRVTMATGSRFQITDRGREVVA</sequence>
<dbReference type="KEGG" id="vg:63743089"/>
<accession>A0A482JAN3</accession>
<gene>
    <name evidence="1" type="primary">99</name>
    <name evidence="1" type="ORF">SEA_TYPHA_99</name>
</gene>
<organism evidence="1 2">
    <name type="scientific">Mycobacterium phage Typha</name>
    <dbReference type="NCBI Taxonomy" id="2517971"/>
    <lineage>
        <taxon>Viruses</taxon>
        <taxon>Duplodnaviria</taxon>
        <taxon>Heunggongvirae</taxon>
        <taxon>Uroviricota</taxon>
        <taxon>Caudoviricetes</taxon>
        <taxon>Typhavirus</taxon>
        <taxon>Typhavirus typha</taxon>
    </lineage>
</organism>
<dbReference type="GeneID" id="63743089"/>
<proteinExistence type="predicted"/>
<dbReference type="RefSeq" id="YP_010049766.1">
    <property type="nucleotide sequence ID" value="NC_054393.1"/>
</dbReference>
<protein>
    <submittedName>
        <fullName evidence="1">Uncharacterized protein</fullName>
    </submittedName>
</protein>
<keyword evidence="2" id="KW-1185">Reference proteome</keyword>
<evidence type="ECO:0000313" key="1">
    <source>
        <dbReference type="EMBL" id="QBP29754.1"/>
    </source>
</evidence>
<reference evidence="1 2" key="1">
    <citation type="submission" date="2019-02" db="EMBL/GenBank/DDBJ databases">
        <authorList>
            <person name="Kanzanas C."/>
            <person name="Smith M.A."/>
            <person name="Zack K.M."/>
            <person name="Garlena R.A."/>
            <person name="Russell D.A."/>
            <person name="Pope W.H."/>
            <person name="Jacobs-Sera D."/>
            <person name="Hatfull G.F."/>
        </authorList>
    </citation>
    <scope>NUCLEOTIDE SEQUENCE [LARGE SCALE GENOMIC DNA]</scope>
</reference>
<name>A0A482JAN3_9CAUD</name>
<dbReference type="EMBL" id="MK494099">
    <property type="protein sequence ID" value="QBP29754.1"/>
    <property type="molecule type" value="Genomic_DNA"/>
</dbReference>
<dbReference type="Proteomes" id="UP000294565">
    <property type="component" value="Segment"/>
</dbReference>